<accession>A0ACB9B2E3</accession>
<reference evidence="2" key="1">
    <citation type="journal article" date="2022" name="Mol. Ecol. Resour.">
        <title>The genomes of chicory, endive, great burdock and yacon provide insights into Asteraceae palaeo-polyploidization history and plant inulin production.</title>
        <authorList>
            <person name="Fan W."/>
            <person name="Wang S."/>
            <person name="Wang H."/>
            <person name="Wang A."/>
            <person name="Jiang F."/>
            <person name="Liu H."/>
            <person name="Zhao H."/>
            <person name="Xu D."/>
            <person name="Zhang Y."/>
        </authorList>
    </citation>
    <scope>NUCLEOTIDE SEQUENCE [LARGE SCALE GENOMIC DNA]</scope>
    <source>
        <strain evidence="2">cv. Niubang</strain>
    </source>
</reference>
<dbReference type="EMBL" id="CM042053">
    <property type="protein sequence ID" value="KAI3715931.1"/>
    <property type="molecule type" value="Genomic_DNA"/>
</dbReference>
<comment type="caution">
    <text evidence="1">The sequence shown here is derived from an EMBL/GenBank/DDBJ whole genome shotgun (WGS) entry which is preliminary data.</text>
</comment>
<dbReference type="Proteomes" id="UP001055879">
    <property type="component" value="Linkage Group LG07"/>
</dbReference>
<protein>
    <submittedName>
        <fullName evidence="1">Uncharacterized protein</fullName>
    </submittedName>
</protein>
<name>A0ACB9B2E3_ARCLA</name>
<sequence length="119" mass="12534">MGGPQSGVDLKGSDKGKGIWGEDNAKYKMVGDKTTTLRHPIVTSVLNSYRSLHKPLRGSLVEGRDGNRYSVFSKGNGGGDLNNEVYTATSQKKPNGATVNGREVEGMEGSTGSSNSAND</sequence>
<evidence type="ECO:0000313" key="2">
    <source>
        <dbReference type="Proteomes" id="UP001055879"/>
    </source>
</evidence>
<reference evidence="1 2" key="2">
    <citation type="journal article" date="2022" name="Mol. Ecol. Resour.">
        <title>The genomes of chicory, endive, great burdock and yacon provide insights into Asteraceae paleo-polyploidization history and plant inulin production.</title>
        <authorList>
            <person name="Fan W."/>
            <person name="Wang S."/>
            <person name="Wang H."/>
            <person name="Wang A."/>
            <person name="Jiang F."/>
            <person name="Liu H."/>
            <person name="Zhao H."/>
            <person name="Xu D."/>
            <person name="Zhang Y."/>
        </authorList>
    </citation>
    <scope>NUCLEOTIDE SEQUENCE [LARGE SCALE GENOMIC DNA]</scope>
    <source>
        <strain evidence="2">cv. Niubang</strain>
    </source>
</reference>
<organism evidence="1 2">
    <name type="scientific">Arctium lappa</name>
    <name type="common">Greater burdock</name>
    <name type="synonym">Lappa major</name>
    <dbReference type="NCBI Taxonomy" id="4217"/>
    <lineage>
        <taxon>Eukaryota</taxon>
        <taxon>Viridiplantae</taxon>
        <taxon>Streptophyta</taxon>
        <taxon>Embryophyta</taxon>
        <taxon>Tracheophyta</taxon>
        <taxon>Spermatophyta</taxon>
        <taxon>Magnoliopsida</taxon>
        <taxon>eudicotyledons</taxon>
        <taxon>Gunneridae</taxon>
        <taxon>Pentapetalae</taxon>
        <taxon>asterids</taxon>
        <taxon>campanulids</taxon>
        <taxon>Asterales</taxon>
        <taxon>Asteraceae</taxon>
        <taxon>Carduoideae</taxon>
        <taxon>Cardueae</taxon>
        <taxon>Arctiinae</taxon>
        <taxon>Arctium</taxon>
    </lineage>
</organism>
<gene>
    <name evidence="1" type="ORF">L6452_22922</name>
</gene>
<keyword evidence="2" id="KW-1185">Reference proteome</keyword>
<evidence type="ECO:0000313" key="1">
    <source>
        <dbReference type="EMBL" id="KAI3715931.1"/>
    </source>
</evidence>
<proteinExistence type="predicted"/>